<comment type="caution">
    <text evidence="1">The sequence shown here is derived from an EMBL/GenBank/DDBJ whole genome shotgun (WGS) entry which is preliminary data.</text>
</comment>
<evidence type="ECO:0000313" key="2">
    <source>
        <dbReference type="Proteomes" id="UP000755585"/>
    </source>
</evidence>
<sequence>MTPASEETAPRVFVLDRRRDVSGVSGTGLVAEGVVWSDGAVALRWPGDNPTTVAFETGIEGVEAVHGHAGATTVRFLNELRPGRVAADFDYPLSTGLRVPTAGVDGLCAGCDGAWPCTRCPDVLAAFN</sequence>
<proteinExistence type="predicted"/>
<reference evidence="1 2" key="1">
    <citation type="submission" date="2021-03" db="EMBL/GenBank/DDBJ databases">
        <title>Sequencing the genomes of 1000 actinobacteria strains.</title>
        <authorList>
            <person name="Klenk H.-P."/>
        </authorList>
    </citation>
    <scope>NUCLEOTIDE SEQUENCE [LARGE SCALE GENOMIC DNA]</scope>
    <source>
        <strain evidence="1 2">DSM 18824</strain>
    </source>
</reference>
<name>A0ABS4UP37_9ACTN</name>
<protein>
    <submittedName>
        <fullName evidence="1">Uncharacterized protein</fullName>
    </submittedName>
</protein>
<dbReference type="Proteomes" id="UP000755585">
    <property type="component" value="Unassembled WGS sequence"/>
</dbReference>
<gene>
    <name evidence="1" type="ORF">JOF29_004429</name>
</gene>
<organism evidence="1 2">
    <name type="scientific">Kribbella aluminosa</name>
    <dbReference type="NCBI Taxonomy" id="416017"/>
    <lineage>
        <taxon>Bacteria</taxon>
        <taxon>Bacillati</taxon>
        <taxon>Actinomycetota</taxon>
        <taxon>Actinomycetes</taxon>
        <taxon>Propionibacteriales</taxon>
        <taxon>Kribbellaceae</taxon>
        <taxon>Kribbella</taxon>
    </lineage>
</organism>
<dbReference type="EMBL" id="JAGINT010000002">
    <property type="protein sequence ID" value="MBP2353319.1"/>
    <property type="molecule type" value="Genomic_DNA"/>
</dbReference>
<keyword evidence="2" id="KW-1185">Reference proteome</keyword>
<accession>A0ABS4UP37</accession>
<dbReference type="RefSeq" id="WP_209696299.1">
    <property type="nucleotide sequence ID" value="NZ_BAAAVU010000001.1"/>
</dbReference>
<evidence type="ECO:0000313" key="1">
    <source>
        <dbReference type="EMBL" id="MBP2353319.1"/>
    </source>
</evidence>